<feature type="transmembrane region" description="Helical" evidence="6">
    <location>
        <begin position="7"/>
        <end position="40"/>
    </location>
</feature>
<feature type="transmembrane region" description="Helical" evidence="6">
    <location>
        <begin position="325"/>
        <end position="344"/>
    </location>
</feature>
<accession>D1ARM0</accession>
<reference evidence="8 9" key="2">
    <citation type="journal article" date="2010" name="Stand. Genomic Sci.">
        <title>Complete genome sequence of Sebaldella termitidis type strain (NCTC 11300).</title>
        <authorList>
            <person name="Harmon-Smith M."/>
            <person name="Celia L."/>
            <person name="Chertkov O."/>
            <person name="Lapidus A."/>
            <person name="Copeland A."/>
            <person name="Glavina Del Rio T."/>
            <person name="Nolan M."/>
            <person name="Lucas S."/>
            <person name="Tice H."/>
            <person name="Cheng J.F."/>
            <person name="Han C."/>
            <person name="Detter J.C."/>
            <person name="Bruce D."/>
            <person name="Goodwin L."/>
            <person name="Pitluck S."/>
            <person name="Pati A."/>
            <person name="Liolios K."/>
            <person name="Ivanova N."/>
            <person name="Mavromatis K."/>
            <person name="Mikhailova N."/>
            <person name="Chen A."/>
            <person name="Palaniappan K."/>
            <person name="Land M."/>
            <person name="Hauser L."/>
            <person name="Chang Y.J."/>
            <person name="Jeffries C.D."/>
            <person name="Brettin T."/>
            <person name="Goker M."/>
            <person name="Beck B."/>
            <person name="Bristow J."/>
            <person name="Eisen J.A."/>
            <person name="Markowitz V."/>
            <person name="Hugenholtz P."/>
            <person name="Kyrpides N.C."/>
            <person name="Klenk H.P."/>
            <person name="Chen F."/>
        </authorList>
    </citation>
    <scope>NUCLEOTIDE SEQUENCE [LARGE SCALE GENOMIC DNA]</scope>
    <source>
        <strain evidence="9">ATCC 33386 / NCTC 11300</strain>
    </source>
</reference>
<reference evidence="9" key="1">
    <citation type="submission" date="2009-09" db="EMBL/GenBank/DDBJ databases">
        <title>The complete chromosome of Sebaldella termitidis ATCC 33386.</title>
        <authorList>
            <consortium name="US DOE Joint Genome Institute (JGI-PGF)"/>
            <person name="Lucas S."/>
            <person name="Copeland A."/>
            <person name="Lapidus A."/>
            <person name="Glavina del Rio T."/>
            <person name="Dalin E."/>
            <person name="Tice H."/>
            <person name="Bruce D."/>
            <person name="Goodwin L."/>
            <person name="Pitluck S."/>
            <person name="Kyrpides N."/>
            <person name="Mavromatis K."/>
            <person name="Ivanova N."/>
            <person name="Mikhailova N."/>
            <person name="Sims D."/>
            <person name="Meincke L."/>
            <person name="Brettin T."/>
            <person name="Detter J.C."/>
            <person name="Han C."/>
            <person name="Larimer F."/>
            <person name="Land M."/>
            <person name="Hauser L."/>
            <person name="Markowitz V."/>
            <person name="Cheng J.F."/>
            <person name="Hugenholtz P."/>
            <person name="Woyke T."/>
            <person name="Wu D."/>
            <person name="Eisen J.A."/>
        </authorList>
    </citation>
    <scope>NUCLEOTIDE SEQUENCE [LARGE SCALE GENOMIC DNA]</scope>
    <source>
        <strain evidence="9">ATCC 33386 / NCTC 11300</strain>
    </source>
</reference>
<evidence type="ECO:0000256" key="1">
    <source>
        <dbReference type="ARBA" id="ARBA00004651"/>
    </source>
</evidence>
<proteinExistence type="predicted"/>
<feature type="transmembrane region" description="Helical" evidence="6">
    <location>
        <begin position="289"/>
        <end position="304"/>
    </location>
</feature>
<dbReference type="InterPro" id="IPR004477">
    <property type="entry name" value="ComEC_N"/>
</dbReference>
<dbReference type="KEGG" id="str:Sterm_3672"/>
<keyword evidence="5 6" id="KW-0472">Membrane</keyword>
<evidence type="ECO:0000313" key="8">
    <source>
        <dbReference type="EMBL" id="ACZ10506.1"/>
    </source>
</evidence>
<dbReference type="Proteomes" id="UP000000845">
    <property type="component" value="Chromosome"/>
</dbReference>
<evidence type="ECO:0000256" key="4">
    <source>
        <dbReference type="ARBA" id="ARBA00022989"/>
    </source>
</evidence>
<name>D1ARM0_SEBTE</name>
<comment type="subcellular location">
    <subcellularLocation>
        <location evidence="1">Cell membrane</location>
        <topology evidence="1">Multi-pass membrane protein</topology>
    </subcellularLocation>
</comment>
<gene>
    <name evidence="8" type="ordered locus">Sterm_3672</name>
</gene>
<feature type="domain" description="ComEC/Rec2-related protein" evidence="7">
    <location>
        <begin position="168"/>
        <end position="435"/>
    </location>
</feature>
<protein>
    <submittedName>
        <fullName evidence="8">ComEC/Rec2-related protein</fullName>
    </submittedName>
</protein>
<dbReference type="InterPro" id="IPR052159">
    <property type="entry name" value="Competence_DNA_uptake"/>
</dbReference>
<feature type="transmembrane region" description="Helical" evidence="6">
    <location>
        <begin position="417"/>
        <end position="441"/>
    </location>
</feature>
<feature type="transmembrane region" description="Helical" evidence="6">
    <location>
        <begin position="46"/>
        <end position="64"/>
    </location>
</feature>
<dbReference type="EMBL" id="CP001739">
    <property type="protein sequence ID" value="ACZ10506.1"/>
    <property type="molecule type" value="Genomic_DNA"/>
</dbReference>
<keyword evidence="3 6" id="KW-0812">Transmembrane</keyword>
<keyword evidence="9" id="KW-1185">Reference proteome</keyword>
<evidence type="ECO:0000313" key="9">
    <source>
        <dbReference type="Proteomes" id="UP000000845"/>
    </source>
</evidence>
<dbReference type="AlphaFoldDB" id="D1ARM0"/>
<feature type="transmembrane region" description="Helical" evidence="6">
    <location>
        <begin position="386"/>
        <end position="405"/>
    </location>
</feature>
<feature type="transmembrane region" description="Helical" evidence="6">
    <location>
        <begin position="222"/>
        <end position="246"/>
    </location>
</feature>
<dbReference type="STRING" id="526218.Sterm_3672"/>
<organism evidence="8 9">
    <name type="scientific">Sebaldella termitidis (strain ATCC 33386 / NCTC 11300)</name>
    <dbReference type="NCBI Taxonomy" id="526218"/>
    <lineage>
        <taxon>Bacteria</taxon>
        <taxon>Fusobacteriati</taxon>
        <taxon>Fusobacteriota</taxon>
        <taxon>Fusobacteriia</taxon>
        <taxon>Fusobacteriales</taxon>
        <taxon>Leptotrichiaceae</taxon>
        <taxon>Sebaldella</taxon>
    </lineage>
</organism>
<dbReference type="NCBIfam" id="TIGR00360">
    <property type="entry name" value="ComEC_N-term"/>
    <property type="match status" value="1"/>
</dbReference>
<evidence type="ECO:0000256" key="3">
    <source>
        <dbReference type="ARBA" id="ARBA00022692"/>
    </source>
</evidence>
<keyword evidence="4 6" id="KW-1133">Transmembrane helix</keyword>
<dbReference type="Pfam" id="PF03772">
    <property type="entry name" value="Competence"/>
    <property type="match status" value="1"/>
</dbReference>
<dbReference type="RefSeq" id="WP_012863088.1">
    <property type="nucleotide sequence ID" value="NC_013517.1"/>
</dbReference>
<sequence length="454" mass="53022">MSELIRIFSALICAVLLYMNIKITGIVFILLIITVLFYFFIKEKNLIYVILLLVFYIYLNLVTYNGDLSGERKLFVKFDGRTGTVLRIDNRYTDKRIFINNTGYPYGFYTLTYKIQQIKKKNGIFTINGRLKEIKEGKLNFIRNFMLQKLENAFDGEYDISVFAKAAVLGEKGNIDEEFNRMFKNTGLSHLIVISGLLIGLIIIVFLKIFENTIYSYKMKYILTWSLLSVYCAVIGFSVSVLRTYITGSIMIFSKIFFEEKDSRKSFFISLIVTVMILPYSLFDISFQLSYGAVGSILFIYPVFERLYSAKCRIKDNFINHILKTALLSFVIQIMTFPVFLYNFQTMPVFSFLCNIVGIPLGTLLIQLIFLVLLLNVFGIELFNKIFLLIIKFIFNAFETIIYFLDKIPLLQINTEIHIHWVFILFYYIIIAAGIQFLRYYEIKYGYKKPLSIK</sequence>
<evidence type="ECO:0000256" key="5">
    <source>
        <dbReference type="ARBA" id="ARBA00023136"/>
    </source>
</evidence>
<dbReference type="PANTHER" id="PTHR30619">
    <property type="entry name" value="DNA INTERNALIZATION/COMPETENCE PROTEIN COMEC/REC2"/>
    <property type="match status" value="1"/>
</dbReference>
<feature type="transmembrane region" description="Helical" evidence="6">
    <location>
        <begin position="267"/>
        <end position="283"/>
    </location>
</feature>
<dbReference type="eggNOG" id="COG0658">
    <property type="taxonomic scope" value="Bacteria"/>
</dbReference>
<feature type="transmembrane region" description="Helical" evidence="6">
    <location>
        <begin position="350"/>
        <end position="374"/>
    </location>
</feature>
<evidence type="ECO:0000256" key="2">
    <source>
        <dbReference type="ARBA" id="ARBA00022475"/>
    </source>
</evidence>
<dbReference type="GO" id="GO:0005886">
    <property type="term" value="C:plasma membrane"/>
    <property type="evidence" value="ECO:0007669"/>
    <property type="project" value="UniProtKB-SubCell"/>
</dbReference>
<dbReference type="PANTHER" id="PTHR30619:SF7">
    <property type="entry name" value="BETA-LACTAMASE DOMAIN PROTEIN"/>
    <property type="match status" value="1"/>
</dbReference>
<feature type="transmembrane region" description="Helical" evidence="6">
    <location>
        <begin position="191"/>
        <end position="210"/>
    </location>
</feature>
<evidence type="ECO:0000256" key="6">
    <source>
        <dbReference type="SAM" id="Phobius"/>
    </source>
</evidence>
<dbReference type="HOGENOM" id="CLU_602541_0_0_0"/>
<evidence type="ECO:0000259" key="7">
    <source>
        <dbReference type="Pfam" id="PF03772"/>
    </source>
</evidence>
<keyword evidence="2" id="KW-1003">Cell membrane</keyword>